<evidence type="ECO:0000313" key="3">
    <source>
        <dbReference type="Proteomes" id="UP000800097"/>
    </source>
</evidence>
<dbReference type="OrthoDB" id="3944206at2759"/>
<feature type="compositionally biased region" description="Low complexity" evidence="1">
    <location>
        <begin position="1337"/>
        <end position="1348"/>
    </location>
</feature>
<feature type="compositionally biased region" description="Gly residues" evidence="1">
    <location>
        <begin position="1642"/>
        <end position="1654"/>
    </location>
</feature>
<feature type="compositionally biased region" description="Pro residues" evidence="1">
    <location>
        <begin position="1471"/>
        <end position="1481"/>
    </location>
</feature>
<feature type="region of interest" description="Disordered" evidence="1">
    <location>
        <begin position="776"/>
        <end position="802"/>
    </location>
</feature>
<feature type="compositionally biased region" description="Basic and acidic residues" evidence="1">
    <location>
        <begin position="1420"/>
        <end position="1430"/>
    </location>
</feature>
<gene>
    <name evidence="2" type="ORF">EI97DRAFT_441193</name>
</gene>
<name>A0A6A6JNR5_WESOR</name>
<keyword evidence="3" id="KW-1185">Reference proteome</keyword>
<feature type="compositionally biased region" description="Basic residues" evidence="1">
    <location>
        <begin position="1671"/>
        <end position="1683"/>
    </location>
</feature>
<feature type="compositionally biased region" description="Polar residues" evidence="1">
    <location>
        <begin position="1288"/>
        <end position="1312"/>
    </location>
</feature>
<feature type="region of interest" description="Disordered" evidence="1">
    <location>
        <begin position="1172"/>
        <end position="1192"/>
    </location>
</feature>
<feature type="region of interest" description="Disordered" evidence="1">
    <location>
        <begin position="1389"/>
        <end position="1683"/>
    </location>
</feature>
<feature type="compositionally biased region" description="Basic residues" evidence="1">
    <location>
        <begin position="741"/>
        <end position="755"/>
    </location>
</feature>
<reference evidence="2" key="1">
    <citation type="journal article" date="2020" name="Stud. Mycol.">
        <title>101 Dothideomycetes genomes: a test case for predicting lifestyles and emergence of pathogens.</title>
        <authorList>
            <person name="Haridas S."/>
            <person name="Albert R."/>
            <person name="Binder M."/>
            <person name="Bloem J."/>
            <person name="Labutti K."/>
            <person name="Salamov A."/>
            <person name="Andreopoulos B."/>
            <person name="Baker S."/>
            <person name="Barry K."/>
            <person name="Bills G."/>
            <person name="Bluhm B."/>
            <person name="Cannon C."/>
            <person name="Castanera R."/>
            <person name="Culley D."/>
            <person name="Daum C."/>
            <person name="Ezra D."/>
            <person name="Gonzalez J."/>
            <person name="Henrissat B."/>
            <person name="Kuo A."/>
            <person name="Liang C."/>
            <person name="Lipzen A."/>
            <person name="Lutzoni F."/>
            <person name="Magnuson J."/>
            <person name="Mondo S."/>
            <person name="Nolan M."/>
            <person name="Ohm R."/>
            <person name="Pangilinan J."/>
            <person name="Park H.-J."/>
            <person name="Ramirez L."/>
            <person name="Alfaro M."/>
            <person name="Sun H."/>
            <person name="Tritt A."/>
            <person name="Yoshinaga Y."/>
            <person name="Zwiers L.-H."/>
            <person name="Turgeon B."/>
            <person name="Goodwin S."/>
            <person name="Spatafora J."/>
            <person name="Crous P."/>
            <person name="Grigoriev I."/>
        </authorList>
    </citation>
    <scope>NUCLEOTIDE SEQUENCE</scope>
    <source>
        <strain evidence="2">CBS 379.55</strain>
    </source>
</reference>
<feature type="region of interest" description="Disordered" evidence="1">
    <location>
        <begin position="716"/>
        <end position="757"/>
    </location>
</feature>
<feature type="region of interest" description="Disordered" evidence="1">
    <location>
        <begin position="1213"/>
        <end position="1240"/>
    </location>
</feature>
<accession>A0A6A6JNR5</accession>
<feature type="compositionally biased region" description="Basic and acidic residues" evidence="1">
    <location>
        <begin position="1326"/>
        <end position="1336"/>
    </location>
</feature>
<feature type="region of interest" description="Disordered" evidence="1">
    <location>
        <begin position="1326"/>
        <end position="1349"/>
    </location>
</feature>
<feature type="compositionally biased region" description="Basic residues" evidence="1">
    <location>
        <begin position="1569"/>
        <end position="1584"/>
    </location>
</feature>
<feature type="compositionally biased region" description="Basic residues" evidence="1">
    <location>
        <begin position="1607"/>
        <end position="1617"/>
    </location>
</feature>
<sequence length="1683" mass="191191">MAAAKRQVSFANLNDNIKDRIFNFAGREAVFAYDIATGGQERHKPYVKNNAFYEPFTYWDWHGTDSTYQEDDKRKRRLFWDRERGYRTNAGQWSSYPSPSRRWKMFRERINDDTRGCVKRIALARWMTREDLKWVCEELPALEALGLSAIQTFEGQSPLTDDLGEVDWHGIAHLLRNTDSKYSTSNEQPNILKRLKWLGLANVVHTLKHTPGPLSLKVLKDEGNDPFSTVLPICSQLQTLSIRAPCGADSHYWTEQPLQGMYAHQEICKPILRITQNAPETVRTLELRQYFDYLPQFLEKLHELKPSIKKVGIDLGAWVQTFPIRPPLLEEKVAFVTDDEIEGNVQRAVHFTEYLAQLEKKEPLTESPKETLYTKPTNRYLALEAKQEKATQDNLHLDALYKQQSNTFYSRTSGTDYPFLPRHDPNYDFSRDYCCLLTEQSRLAYMTQDAEYCPLNVHDFVERRRLPESPFLLKPTPEELDLADRNRTNTLPQMLKKLYDLRDAEPKLYALGPEPQNRSNDPVDPLALVQMRDEATEWGYEEGAGSRYRDFTADEDFTEIYTFLKKRFNWRPVFDWDALMVPEEVEQRVDRAFKKMIMDDEKYLERIAKHFGYLRKAEIPVHVLIGRRKTGTSSCYWGWPYDERKWREWLRKDFDANLGLVVGDIDTLSIYYDLRNPLDEKRLEEIEIMQPLRRPHASCPQVPCPWGSGLQGKINRHRVPSPAQGGDCPFLTQRQPLSGKSLHHTKGAAQRKQKMANKSTLASKFNRTQSEYANLAPHSASPCAPPTGRNAHAYSSDSDLEDPQTGIPPLHYLARTAAYTRESLGWQRFWTRYALHFSRLTSLNVRMPAALDDLSIGGSVRLARLLDRKVGWVMGEFTDERQQVQTREDLEDTLDSLGGRREVFEHVPEVPVWSGGRFVTRWWVWPEKRGEWLKVGEGPKQVARFEQVPNPGWPERSFAEEDFQHTEGREKEECKKGKAGVVVAVQREKEAEQRLRVKLGPAAREKQRRKKLYIDGAVLVAQEKWETLLQREIEGLERDLTKVENLSTESYEKTALLTKVQRAIDWLRLRQKEKAPILAPSLELFDNENDIKAALGWKNAKEMKHTWIPQHWLTDIVQKDYEYGFWRQFDVEEHIAELRQDFLKKIDELQQNVSVLRTPAIEVSMKDISEEKKTTLTSFPQTPPKSDRRNLNGKIQCSSGEQFRIDDANMAAQLTPPASSSPKKRHAKPQDVKQQSVSPTAKSILKSITIVVDENPSSNFPTPPSGAADRTKTFTLPGLGAMFGDLGISNQMSHSSQGSQLNPPTQDAQSPNAMGRKCDIEIDAKATAKQRSRERSSTASTSTSCSSSVHDLIQEQLEGEHVEEEETVQEMTQEVVTIKVRQTVHQEETVVPPASATDTKPPAASVLAQHLPTVSPSPRSKNELKRKENDAVAEEPLPRKKARMDTTPVLPALKHNVEESESLLDHTPIPAQEPEPMAPPRPKWELREEAAEPVVKQEPPATPAPVAEEFIKVEPILKPPISKKARRSTGGKATADPLYKYEPEEDSDEDDADLLGGGDDDDLGDAPRKKGRGGRKSGDKRRRSKLEYAPSDEDEDNDSEGTGQKASKGKGRGKSKRSTGTESRASKRRKVASATLVLEGVGDAGGDAGAGNAGEGNAPTTPPPPANKAAKGGRKKRVIPRRS</sequence>
<dbReference type="Proteomes" id="UP000800097">
    <property type="component" value="Unassembled WGS sequence"/>
</dbReference>
<evidence type="ECO:0000256" key="1">
    <source>
        <dbReference type="SAM" id="MobiDB-lite"/>
    </source>
</evidence>
<feature type="compositionally biased region" description="Acidic residues" evidence="1">
    <location>
        <begin position="1543"/>
        <end position="1564"/>
    </location>
</feature>
<organism evidence="2 3">
    <name type="scientific">Westerdykella ornata</name>
    <dbReference type="NCBI Taxonomy" id="318751"/>
    <lineage>
        <taxon>Eukaryota</taxon>
        <taxon>Fungi</taxon>
        <taxon>Dikarya</taxon>
        <taxon>Ascomycota</taxon>
        <taxon>Pezizomycotina</taxon>
        <taxon>Dothideomycetes</taxon>
        <taxon>Pleosporomycetidae</taxon>
        <taxon>Pleosporales</taxon>
        <taxon>Sporormiaceae</taxon>
        <taxon>Westerdykella</taxon>
    </lineage>
</organism>
<dbReference type="RefSeq" id="XP_033655443.1">
    <property type="nucleotide sequence ID" value="XM_033799683.1"/>
</dbReference>
<dbReference type="EMBL" id="ML986489">
    <property type="protein sequence ID" value="KAF2277904.1"/>
    <property type="molecule type" value="Genomic_DNA"/>
</dbReference>
<proteinExistence type="predicted"/>
<evidence type="ECO:0000313" key="2">
    <source>
        <dbReference type="EMBL" id="KAF2277904.1"/>
    </source>
</evidence>
<protein>
    <submittedName>
        <fullName evidence="2">Uncharacterized protein</fullName>
    </submittedName>
</protein>
<feature type="compositionally biased region" description="Acidic residues" evidence="1">
    <location>
        <begin position="1590"/>
        <end position="1599"/>
    </location>
</feature>
<feature type="region of interest" description="Disordered" evidence="1">
    <location>
        <begin position="1287"/>
        <end position="1313"/>
    </location>
</feature>
<dbReference type="GeneID" id="54552858"/>